<accession>A0ABQ9XIK6</accession>
<dbReference type="Proteomes" id="UP001281761">
    <property type="component" value="Unassembled WGS sequence"/>
</dbReference>
<keyword evidence="1" id="KW-0472">Membrane</keyword>
<dbReference type="InterPro" id="IPR012334">
    <property type="entry name" value="Pectin_lyas_fold"/>
</dbReference>
<keyword evidence="1" id="KW-1133">Transmembrane helix</keyword>
<reference evidence="2 3" key="1">
    <citation type="journal article" date="2022" name="bioRxiv">
        <title>Genomics of Preaxostyla Flagellates Illuminates Evolutionary Transitions and the Path Towards Mitochondrial Loss.</title>
        <authorList>
            <person name="Novak L.V.F."/>
            <person name="Treitli S.C."/>
            <person name="Pyrih J."/>
            <person name="Halakuc P."/>
            <person name="Pipaliya S.V."/>
            <person name="Vacek V."/>
            <person name="Brzon O."/>
            <person name="Soukal P."/>
            <person name="Eme L."/>
            <person name="Dacks J.B."/>
            <person name="Karnkowska A."/>
            <person name="Elias M."/>
            <person name="Hampl V."/>
        </authorList>
    </citation>
    <scope>NUCLEOTIDE SEQUENCE [LARGE SCALE GENOMIC DNA]</scope>
    <source>
        <strain evidence="2">NAU3</strain>
        <tissue evidence="2">Gut</tissue>
    </source>
</reference>
<keyword evidence="3" id="KW-1185">Reference proteome</keyword>
<comment type="caution">
    <text evidence="2">The sequence shown here is derived from an EMBL/GenBank/DDBJ whole genome shotgun (WGS) entry which is preliminary data.</text>
</comment>
<proteinExistence type="predicted"/>
<gene>
    <name evidence="2" type="ORF">BLNAU_14006</name>
</gene>
<dbReference type="InterPro" id="IPR011050">
    <property type="entry name" value="Pectin_lyase_fold/virulence"/>
</dbReference>
<evidence type="ECO:0000256" key="1">
    <source>
        <dbReference type="SAM" id="Phobius"/>
    </source>
</evidence>
<keyword evidence="1" id="KW-0812">Transmembrane</keyword>
<sequence length="1084" mass="118392">MLLLIHLFFTPVYCNFFTENSIRYRAVSPYGFDEPRCLTDVESPCFSLSYALSTTSQTDLDVSVDVGTYDNFDCLTVSQLKSLVLRCDSSVGALIKTQNQCLNLIFSFKSITSLIIRDLHFQADHAQVFDIIDCDTVEIVGLQYNLCQEGTNNPSSIVSITNCQSFTSDYRQTEDFGKLTVLSSVIFFSISDCHEVTIKGDSKSYISYTAQFLETMNSKDITISELTFQNAFGNMISIESATNVDLTNITFSGPSDGSEIFYKADQSDAIVFIRDVLSHVSITNCVVKSTKFVAIECSDIDHMDFHNSNFTKLLVNLHTVPTAHSDARLLKKERFGGYGFCVTARDVRSLQLAHCTFTASGYHHDKYYEIGGGDVPRLPSAAKEDVVSLVFVQNADSFVITDECFFDDLCFVPSSRSTSFISTAIQVPSHPNLRHTTRRRSGTMIFTENVKAITLDDILVSKVNGSVVALIGAETFEMNRAYINRIIPSTASFAQSPIFCEQQDTTKPPTKIGIHHSSVSESGLNNLIHSSMTLNPRFSPSYAELDLLPRENDVGGGVLHALRADVTITNFSAHDVRTAGNGGVFWVSGGSSLTIDDSEIVSAFAVQNGGSIFCDVPTFSFTDSNVSDCQASIGAVVFGTNKLSSVVITDNNFSVCMSSSGALLSAHLSDAAGTNNDAFEFSRNTVIGSQGIYSQGVELTVHSLPRLFSFDSNSVSLASAEAGGILLDVTVNLDASGNHPTFSIKNTTIKEIDVGLGGALNLVTRHLAQTTWQQQTNADPIFVIDTLSIEDSAILELYHNRKLNGLVALSAENAPDSFQHATITNSNFVQNLATAISASNGVGVTVSKSRFHNNTVRQDIITFVNHFKCSASRLSVKDDNTIVDPSPYPHMICEEECSKLLKDENTCPVWSVSLPRIPTPIVAYPIIPQIIVQVDKFTPVSPALFVSSSTNSVPHKLHPLSNDNPTTAVSQYISLHSSFKNDSSTVLATVQNFTLIGFPKRAPDFVFVRVSPDGNWWSEEFPVVLKVKKSSLGFILAISIPVSVTLLSVVGLVIVLLCVRRSRKKKDELDERKPLLVATNESDE</sequence>
<dbReference type="SUPFAM" id="SSF51126">
    <property type="entry name" value="Pectin lyase-like"/>
    <property type="match status" value="1"/>
</dbReference>
<evidence type="ECO:0000313" key="2">
    <source>
        <dbReference type="EMBL" id="KAK2951045.1"/>
    </source>
</evidence>
<dbReference type="EMBL" id="JARBJD010000125">
    <property type="protein sequence ID" value="KAK2951045.1"/>
    <property type="molecule type" value="Genomic_DNA"/>
</dbReference>
<dbReference type="Gene3D" id="2.160.20.10">
    <property type="entry name" value="Single-stranded right-handed beta-helix, Pectin lyase-like"/>
    <property type="match status" value="1"/>
</dbReference>
<feature type="transmembrane region" description="Helical" evidence="1">
    <location>
        <begin position="1032"/>
        <end position="1059"/>
    </location>
</feature>
<organism evidence="2 3">
    <name type="scientific">Blattamonas nauphoetae</name>
    <dbReference type="NCBI Taxonomy" id="2049346"/>
    <lineage>
        <taxon>Eukaryota</taxon>
        <taxon>Metamonada</taxon>
        <taxon>Preaxostyla</taxon>
        <taxon>Oxymonadida</taxon>
        <taxon>Blattamonas</taxon>
    </lineage>
</organism>
<evidence type="ECO:0000313" key="3">
    <source>
        <dbReference type="Proteomes" id="UP001281761"/>
    </source>
</evidence>
<name>A0ABQ9XIK6_9EUKA</name>
<evidence type="ECO:0008006" key="4">
    <source>
        <dbReference type="Google" id="ProtNLM"/>
    </source>
</evidence>
<protein>
    <recommendedName>
        <fullName evidence="4">Right handed beta helix domain-containing protein</fullName>
    </recommendedName>
</protein>